<evidence type="ECO:0000313" key="2">
    <source>
        <dbReference type="Proteomes" id="UP000696280"/>
    </source>
</evidence>
<gene>
    <name evidence="1" type="ORF">HYFRA_00000912</name>
</gene>
<proteinExistence type="predicted"/>
<dbReference type="AlphaFoldDB" id="A0A9N9KSH7"/>
<reference evidence="1" key="1">
    <citation type="submission" date="2021-07" db="EMBL/GenBank/DDBJ databases">
        <authorList>
            <person name="Durling M."/>
        </authorList>
    </citation>
    <scope>NUCLEOTIDE SEQUENCE</scope>
</reference>
<protein>
    <submittedName>
        <fullName evidence="1">Uncharacterized protein</fullName>
    </submittedName>
</protein>
<comment type="caution">
    <text evidence="1">The sequence shown here is derived from an EMBL/GenBank/DDBJ whole genome shotgun (WGS) entry which is preliminary data.</text>
</comment>
<dbReference type="EMBL" id="CAJVRL010000045">
    <property type="protein sequence ID" value="CAG8952173.1"/>
    <property type="molecule type" value="Genomic_DNA"/>
</dbReference>
<organism evidence="1 2">
    <name type="scientific">Hymenoscyphus fraxineus</name>
    <dbReference type="NCBI Taxonomy" id="746836"/>
    <lineage>
        <taxon>Eukaryota</taxon>
        <taxon>Fungi</taxon>
        <taxon>Dikarya</taxon>
        <taxon>Ascomycota</taxon>
        <taxon>Pezizomycotina</taxon>
        <taxon>Leotiomycetes</taxon>
        <taxon>Helotiales</taxon>
        <taxon>Helotiaceae</taxon>
        <taxon>Hymenoscyphus</taxon>
    </lineage>
</organism>
<sequence>MDPTPPAEQACPPAHLPRGAEYRTVVSEPHHESGGSSDWPIATALCWGPLGVSVSSPVIVGTEHGGKRGHTRLSVLDELEDLAGDPVPCTGEASTRFEVWERMVEPDLHTLYTLHTPIRRKLRPGGNLGARRGSEPERAMHVEMFVSDDGSRDDEVISRSTPLVSIAPVPSGRLQSASVKRKRILKLKLKLKLRPRPPPTLKSLVTDESTAVERQFPARRFSYGACTYCAVLRCSSLECALVLLSRGTRAKLPTNTHHPSPITQHHRTRALVPGVSQQPVHALHGTQPIDHPQTFAISSSSPIAGPVPVATSTITSAIGPQHHPVILHCCGKDSCWIRFIATRDSRILASQVLHDYMQGQRITLVKAKFNDRTSQAVDNYWGKPRQLSG</sequence>
<accession>A0A9N9KSH7</accession>
<keyword evidence="2" id="KW-1185">Reference proteome</keyword>
<dbReference type="Proteomes" id="UP000696280">
    <property type="component" value="Unassembled WGS sequence"/>
</dbReference>
<evidence type="ECO:0000313" key="1">
    <source>
        <dbReference type="EMBL" id="CAG8952173.1"/>
    </source>
</evidence>
<name>A0A9N9KSH7_9HELO</name>
<dbReference type="OrthoDB" id="10599256at2759"/>